<comment type="caution">
    <text evidence="1">The sequence shown here is derived from an EMBL/GenBank/DDBJ whole genome shotgun (WGS) entry which is preliminary data.</text>
</comment>
<name>A0A4S4AEW0_9RHOO</name>
<evidence type="ECO:0000313" key="2">
    <source>
        <dbReference type="Proteomes" id="UP000307956"/>
    </source>
</evidence>
<dbReference type="AlphaFoldDB" id="A0A4S4AEW0"/>
<evidence type="ECO:0000313" key="1">
    <source>
        <dbReference type="EMBL" id="THF57281.1"/>
    </source>
</evidence>
<dbReference type="RefSeq" id="WP_136386486.1">
    <property type="nucleotide sequence ID" value="NZ_SSOD01000018.1"/>
</dbReference>
<accession>A0A4S4AEW0</accession>
<sequence>MSTSPEEQSVKIVAEAEALLKKAQESIDDSYAAMRAAGMEPEAFAKSVDEMLDGLPSDKREELIRQGKEAAEADLADLKHLAVPTSTTVKPKNAHRMI</sequence>
<dbReference type="EMBL" id="SSOD01000018">
    <property type="protein sequence ID" value="THF57281.1"/>
    <property type="molecule type" value="Genomic_DNA"/>
</dbReference>
<gene>
    <name evidence="1" type="ORF">E6O51_18465</name>
</gene>
<proteinExistence type="predicted"/>
<reference evidence="1 2" key="1">
    <citation type="submission" date="2019-04" db="EMBL/GenBank/DDBJ databases">
        <title>Azoarcus rhizosphaerae sp. nov. isolated from rhizosphere of Ficus religiosa.</title>
        <authorList>
            <person name="Lin S.-Y."/>
            <person name="Hameed A."/>
            <person name="Hsu Y.-H."/>
            <person name="Young C.-C."/>
        </authorList>
    </citation>
    <scope>NUCLEOTIDE SEQUENCE [LARGE SCALE GENOMIC DNA]</scope>
    <source>
        <strain evidence="1 2">CC-YHH848</strain>
    </source>
</reference>
<organism evidence="1 2">
    <name type="scientific">Pseudothauera rhizosphaerae</name>
    <dbReference type="NCBI Taxonomy" id="2565932"/>
    <lineage>
        <taxon>Bacteria</taxon>
        <taxon>Pseudomonadati</taxon>
        <taxon>Pseudomonadota</taxon>
        <taxon>Betaproteobacteria</taxon>
        <taxon>Rhodocyclales</taxon>
        <taxon>Zoogloeaceae</taxon>
        <taxon>Pseudothauera</taxon>
    </lineage>
</organism>
<keyword evidence="2" id="KW-1185">Reference proteome</keyword>
<protein>
    <submittedName>
        <fullName evidence="1">Uncharacterized protein</fullName>
    </submittedName>
</protein>
<dbReference type="Proteomes" id="UP000307956">
    <property type="component" value="Unassembled WGS sequence"/>
</dbReference>